<dbReference type="EMBL" id="JAFEMO010000011">
    <property type="protein sequence ID" value="KAH7557539.1"/>
    <property type="molecule type" value="Genomic_DNA"/>
</dbReference>
<keyword evidence="2" id="KW-1185">Reference proteome</keyword>
<comment type="caution">
    <text evidence="1">The sequence shown here is derived from an EMBL/GenBank/DDBJ whole genome shotgun (WGS) entry which is preliminary data.</text>
</comment>
<name>A0ABQ8HFZ8_9ROSI</name>
<proteinExistence type="predicted"/>
<evidence type="ECO:0000313" key="2">
    <source>
        <dbReference type="Proteomes" id="UP000827721"/>
    </source>
</evidence>
<organism evidence="1 2">
    <name type="scientific">Xanthoceras sorbifolium</name>
    <dbReference type="NCBI Taxonomy" id="99658"/>
    <lineage>
        <taxon>Eukaryota</taxon>
        <taxon>Viridiplantae</taxon>
        <taxon>Streptophyta</taxon>
        <taxon>Embryophyta</taxon>
        <taxon>Tracheophyta</taxon>
        <taxon>Spermatophyta</taxon>
        <taxon>Magnoliopsida</taxon>
        <taxon>eudicotyledons</taxon>
        <taxon>Gunneridae</taxon>
        <taxon>Pentapetalae</taxon>
        <taxon>rosids</taxon>
        <taxon>malvids</taxon>
        <taxon>Sapindales</taxon>
        <taxon>Sapindaceae</taxon>
        <taxon>Xanthoceroideae</taxon>
        <taxon>Xanthoceras</taxon>
    </lineage>
</organism>
<sequence length="117" mass="13147">MIPFQDLLAYRVPVDVVGPRFTTVHEGSAHQLFMKILLIRSILNEQVRHMFDEIDYILKGKHIKRFASLYGSYPRSTASHREAMNPCILVALGGNLVDCGGNSCTKHEAIIFSNQTS</sequence>
<gene>
    <name evidence="1" type="ORF">JRO89_XS11G0176600</name>
</gene>
<reference evidence="1 2" key="1">
    <citation type="submission" date="2021-02" db="EMBL/GenBank/DDBJ databases">
        <title>Plant Genome Project.</title>
        <authorList>
            <person name="Zhang R.-G."/>
        </authorList>
    </citation>
    <scope>NUCLEOTIDE SEQUENCE [LARGE SCALE GENOMIC DNA]</scope>
    <source>
        <tissue evidence="1">Leaves</tissue>
    </source>
</reference>
<evidence type="ECO:0000313" key="1">
    <source>
        <dbReference type="EMBL" id="KAH7557539.1"/>
    </source>
</evidence>
<dbReference type="Proteomes" id="UP000827721">
    <property type="component" value="Unassembled WGS sequence"/>
</dbReference>
<protein>
    <submittedName>
        <fullName evidence="1">Uncharacterized protein</fullName>
    </submittedName>
</protein>
<accession>A0ABQ8HFZ8</accession>